<name>A0A7H5AB00_9ENTR</name>
<dbReference type="Pfam" id="PF07690">
    <property type="entry name" value="MFS_1"/>
    <property type="match status" value="1"/>
</dbReference>
<dbReference type="InterPro" id="IPR011701">
    <property type="entry name" value="MFS"/>
</dbReference>
<evidence type="ECO:0000313" key="10">
    <source>
        <dbReference type="Proteomes" id="UP000020202"/>
    </source>
</evidence>
<evidence type="ECO:0000259" key="8">
    <source>
        <dbReference type="PROSITE" id="PS50850"/>
    </source>
</evidence>
<dbReference type="GO" id="GO:0022857">
    <property type="term" value="F:transmembrane transporter activity"/>
    <property type="evidence" value="ECO:0007669"/>
    <property type="project" value="InterPro"/>
</dbReference>
<feature type="transmembrane region" description="Helical" evidence="7">
    <location>
        <begin position="322"/>
        <end position="343"/>
    </location>
</feature>
<feature type="transmembrane region" description="Helical" evidence="7">
    <location>
        <begin position="418"/>
        <end position="439"/>
    </location>
</feature>
<dbReference type="SUPFAM" id="SSF103473">
    <property type="entry name" value="MFS general substrate transporter"/>
    <property type="match status" value="1"/>
</dbReference>
<protein>
    <recommendedName>
        <fullName evidence="8">Major facilitator superfamily (MFS) profile domain-containing protein</fullName>
    </recommendedName>
</protein>
<keyword evidence="6 7" id="KW-0472">Membrane</keyword>
<dbReference type="PANTHER" id="PTHR42718">
    <property type="entry name" value="MAJOR FACILITATOR SUPERFAMILY MULTIDRUG TRANSPORTER MFSC"/>
    <property type="match status" value="1"/>
</dbReference>
<dbReference type="AlphaFoldDB" id="A0A7H5AB00"/>
<dbReference type="InterPro" id="IPR020846">
    <property type="entry name" value="MFS_dom"/>
</dbReference>
<evidence type="ECO:0000256" key="3">
    <source>
        <dbReference type="ARBA" id="ARBA00022475"/>
    </source>
</evidence>
<dbReference type="EMBL" id="JCNZ01000008">
    <property type="protein sequence ID" value="EWF90061.1"/>
    <property type="molecule type" value="Genomic_DNA"/>
</dbReference>
<comment type="caution">
    <text evidence="9">The sequence shown here is derived from an EMBL/GenBank/DDBJ whole genome shotgun (WGS) entry which is preliminary data.</text>
</comment>
<feature type="transmembrane region" description="Helical" evidence="7">
    <location>
        <begin position="459"/>
        <end position="481"/>
    </location>
</feature>
<feature type="transmembrane region" description="Helical" evidence="7">
    <location>
        <begin position="188"/>
        <end position="211"/>
    </location>
</feature>
<reference evidence="9 10" key="1">
    <citation type="submission" date="2014-01" db="EMBL/GenBank/DDBJ databases">
        <title>The Genome Sequence of Klebsiella oxytoca MGH 27.</title>
        <authorList>
            <consortium name="The Broad Institute Genomics Platform"/>
            <consortium name="The Broad Institute Genome Sequencing Center for Infectious Disease"/>
            <person name="Murphy C."/>
            <person name="Cosimi L."/>
            <person name="Cerqueira G."/>
            <person name="Feldgarden M."/>
            <person name="Earl A."/>
            <person name="Hung D."/>
            <person name="Onderdonk A.B."/>
            <person name="Ferraro M.J."/>
            <person name="Hooper D."/>
            <person name="Dekker J."/>
            <person name="O'Brien T."/>
            <person name="Huang S."/>
            <person name="Quan V."/>
            <person name="Ernst C."/>
            <person name="Delaney M."/>
            <person name="DuBois A."/>
            <person name="Kim D.S."/>
            <person name="Young S.K."/>
            <person name="Zeng Q."/>
            <person name="Gargeya S."/>
            <person name="Fitzgerald M."/>
            <person name="Abouelleil A."/>
            <person name="Alvarado L."/>
            <person name="Berlin A.M."/>
            <person name="Chapman S.B."/>
            <person name="Gainer-Dewar J."/>
            <person name="Goldberg J."/>
            <person name="Gnerre S."/>
            <person name="Griggs A."/>
            <person name="Gujja S."/>
            <person name="Hansen M."/>
            <person name="Howarth C."/>
            <person name="Imamovic A."/>
            <person name="Ireland A."/>
            <person name="Larimer J."/>
            <person name="McCowan C."/>
            <person name="Murphy C."/>
            <person name="Pearson M."/>
            <person name="Poon T.W."/>
            <person name="Priest M."/>
            <person name="Roberts A."/>
            <person name="Saif S."/>
            <person name="Shea T."/>
            <person name="Sykes S."/>
            <person name="Wortman J."/>
            <person name="Nusbaum C."/>
            <person name="Birren B."/>
        </authorList>
    </citation>
    <scope>NUCLEOTIDE SEQUENCE [LARGE SCALE GENOMIC DNA]</scope>
    <source>
        <strain evidence="9 10">MGH 27</strain>
    </source>
</reference>
<feature type="transmembrane region" description="Helical" evidence="7">
    <location>
        <begin position="223"/>
        <end position="243"/>
    </location>
</feature>
<evidence type="ECO:0000256" key="1">
    <source>
        <dbReference type="ARBA" id="ARBA00004651"/>
    </source>
</evidence>
<evidence type="ECO:0000256" key="6">
    <source>
        <dbReference type="ARBA" id="ARBA00023136"/>
    </source>
</evidence>
<feature type="transmembrane region" description="Helical" evidence="7">
    <location>
        <begin position="127"/>
        <end position="148"/>
    </location>
</feature>
<keyword evidence="5 7" id="KW-1133">Transmembrane helix</keyword>
<evidence type="ECO:0000256" key="7">
    <source>
        <dbReference type="SAM" id="Phobius"/>
    </source>
</evidence>
<accession>A0A7H5AB00</accession>
<dbReference type="GO" id="GO:0005886">
    <property type="term" value="C:plasma membrane"/>
    <property type="evidence" value="ECO:0007669"/>
    <property type="project" value="UniProtKB-SubCell"/>
</dbReference>
<dbReference type="PANTHER" id="PTHR42718:SF46">
    <property type="entry name" value="BLR6921 PROTEIN"/>
    <property type="match status" value="1"/>
</dbReference>
<evidence type="ECO:0000256" key="5">
    <source>
        <dbReference type="ARBA" id="ARBA00022989"/>
    </source>
</evidence>
<feature type="transmembrane region" description="Helical" evidence="7">
    <location>
        <begin position="37"/>
        <end position="58"/>
    </location>
</feature>
<dbReference type="Gene3D" id="1.20.1720.10">
    <property type="entry name" value="Multidrug resistance protein D"/>
    <property type="match status" value="1"/>
</dbReference>
<dbReference type="CDD" id="cd17503">
    <property type="entry name" value="MFS_LmrB_MDR_like"/>
    <property type="match status" value="1"/>
</dbReference>
<evidence type="ECO:0000256" key="2">
    <source>
        <dbReference type="ARBA" id="ARBA00022448"/>
    </source>
</evidence>
<dbReference type="Gene3D" id="1.20.1250.20">
    <property type="entry name" value="MFS general substrate transporter like domains"/>
    <property type="match status" value="1"/>
</dbReference>
<keyword evidence="3" id="KW-1003">Cell membrane</keyword>
<feature type="transmembrane region" description="Helical" evidence="7">
    <location>
        <begin position="380"/>
        <end position="406"/>
    </location>
</feature>
<evidence type="ECO:0000313" key="9">
    <source>
        <dbReference type="EMBL" id="EWF90061.1"/>
    </source>
</evidence>
<comment type="subcellular location">
    <subcellularLocation>
        <location evidence="1">Cell membrane</location>
        <topology evidence="1">Multi-pass membrane protein</topology>
    </subcellularLocation>
</comment>
<feature type="transmembrane region" description="Helical" evidence="7">
    <location>
        <begin position="102"/>
        <end position="121"/>
    </location>
</feature>
<feature type="domain" description="Major facilitator superfamily (MFS) profile" evidence="8">
    <location>
        <begin position="36"/>
        <end position="485"/>
    </location>
</feature>
<dbReference type="PROSITE" id="PS50850">
    <property type="entry name" value="MFS"/>
    <property type="match status" value="1"/>
</dbReference>
<feature type="transmembrane region" description="Helical" evidence="7">
    <location>
        <begin position="160"/>
        <end position="182"/>
    </location>
</feature>
<keyword evidence="4 7" id="KW-0812">Transmembrane</keyword>
<dbReference type="Proteomes" id="UP000020202">
    <property type="component" value="Unassembled WGS sequence"/>
</dbReference>
<dbReference type="InterPro" id="IPR036259">
    <property type="entry name" value="MFS_trans_sf"/>
</dbReference>
<sequence length="493" mass="53545">MKSRTLRTHLRSLCYGSDTIMSTNTSFRDDRSFSAPALLVAGAFFMEFLDGTVIATALPDMAKDFGVTAVDLNIGISAYLITLAVLIPASGWIADRFGARKIFTLALAIFTLASVFCGLSTNVDVFVAMRILQGIGGALMVPVGRLAVLRTTPKHQLIKAIATLTWPALVAPIIGPPLGGFITRYASWHWIFFINVPLGLIAIALSLRIIPNIREDEQRPFDLSGFVATSVAMVSLVAAMELLGERQPLGWQTLALLALGLGCMLFALRHFRRTRWPMVRLDALKIPTFRVTMYGGSLFRASISAVPFLLPLLFQVGFGMDPFHSGLLVLAVFVGNLTIKPLTTPLIRWLGFRRLLLINGALNVLSLLACAFLTPQTPVWLIFVILYLGGVFRSVQFTGISTLAFADVPSAQMSYANTLFSTASQLAVGLGITLGAIGIRLGETFSEWFTLSHLPGISFRLSFIFIALICLVGMIDSLHLAKEAGSSVSNKKK</sequence>
<proteinExistence type="predicted"/>
<evidence type="ECO:0000256" key="4">
    <source>
        <dbReference type="ARBA" id="ARBA00022692"/>
    </source>
</evidence>
<keyword evidence="2" id="KW-0813">Transport</keyword>
<gene>
    <name evidence="9" type="ORF">L373_02572</name>
</gene>
<feature type="transmembrane region" description="Helical" evidence="7">
    <location>
        <begin position="289"/>
        <end position="310"/>
    </location>
</feature>
<feature type="transmembrane region" description="Helical" evidence="7">
    <location>
        <begin position="249"/>
        <end position="268"/>
    </location>
</feature>
<organism evidence="9 10">
    <name type="scientific">Klebsiella michiganensis</name>
    <dbReference type="NCBI Taxonomy" id="1134687"/>
    <lineage>
        <taxon>Bacteria</taxon>
        <taxon>Pseudomonadati</taxon>
        <taxon>Pseudomonadota</taxon>
        <taxon>Gammaproteobacteria</taxon>
        <taxon>Enterobacterales</taxon>
        <taxon>Enterobacteriaceae</taxon>
        <taxon>Klebsiella/Raoultella group</taxon>
        <taxon>Klebsiella</taxon>
    </lineage>
</organism>
<feature type="transmembrane region" description="Helical" evidence="7">
    <location>
        <begin position="355"/>
        <end position="374"/>
    </location>
</feature>
<feature type="transmembrane region" description="Helical" evidence="7">
    <location>
        <begin position="70"/>
        <end position="90"/>
    </location>
</feature>